<dbReference type="Proteomes" id="UP001217089">
    <property type="component" value="Unassembled WGS sequence"/>
</dbReference>
<reference evidence="2 3" key="1">
    <citation type="submission" date="2022-12" db="EMBL/GenBank/DDBJ databases">
        <title>Chromosome-level genome of Tegillarca granosa.</title>
        <authorList>
            <person name="Kim J."/>
        </authorList>
    </citation>
    <scope>NUCLEOTIDE SEQUENCE [LARGE SCALE GENOMIC DNA]</scope>
    <source>
        <strain evidence="2">Teg-2019</strain>
        <tissue evidence="2">Adductor muscle</tissue>
    </source>
</reference>
<accession>A0ABQ9FI47</accession>
<gene>
    <name evidence="2" type="ORF">KUTeg_004878</name>
</gene>
<keyword evidence="1" id="KW-0812">Transmembrane</keyword>
<organism evidence="2 3">
    <name type="scientific">Tegillarca granosa</name>
    <name type="common">Malaysian cockle</name>
    <name type="synonym">Anadara granosa</name>
    <dbReference type="NCBI Taxonomy" id="220873"/>
    <lineage>
        <taxon>Eukaryota</taxon>
        <taxon>Metazoa</taxon>
        <taxon>Spiralia</taxon>
        <taxon>Lophotrochozoa</taxon>
        <taxon>Mollusca</taxon>
        <taxon>Bivalvia</taxon>
        <taxon>Autobranchia</taxon>
        <taxon>Pteriomorphia</taxon>
        <taxon>Arcoida</taxon>
        <taxon>Arcoidea</taxon>
        <taxon>Arcidae</taxon>
        <taxon>Tegillarca</taxon>
    </lineage>
</organism>
<proteinExistence type="predicted"/>
<keyword evidence="1" id="KW-1133">Transmembrane helix</keyword>
<evidence type="ECO:0000256" key="1">
    <source>
        <dbReference type="SAM" id="Phobius"/>
    </source>
</evidence>
<sequence>MFVTAVLLCEDLDPVAKYRVDNMKFGICILMSIIGLTCGIHFNAYPEKYNPYPKGYSKGFNQLPYPKSYVKGFNQLPYPKSYVKGFNQYNSGFNTYAAPYWKTSQFNIQAFPQQFPAYTVQGFNGFQNNYIDPYFNAYQMGVNNFFPGQHKKYGFNYFPSTYAKKNFNTGKNLYCKIN</sequence>
<keyword evidence="1" id="KW-0472">Membrane</keyword>
<keyword evidence="3" id="KW-1185">Reference proteome</keyword>
<comment type="caution">
    <text evidence="2">The sequence shown here is derived from an EMBL/GenBank/DDBJ whole genome shotgun (WGS) entry which is preliminary data.</text>
</comment>
<name>A0ABQ9FI47_TEGGR</name>
<feature type="transmembrane region" description="Helical" evidence="1">
    <location>
        <begin position="23"/>
        <end position="44"/>
    </location>
</feature>
<evidence type="ECO:0000313" key="3">
    <source>
        <dbReference type="Proteomes" id="UP001217089"/>
    </source>
</evidence>
<dbReference type="EMBL" id="JARBDR010000246">
    <property type="protein sequence ID" value="KAJ8316974.1"/>
    <property type="molecule type" value="Genomic_DNA"/>
</dbReference>
<protein>
    <submittedName>
        <fullName evidence="2">Uncharacterized protein</fullName>
    </submittedName>
</protein>
<evidence type="ECO:0000313" key="2">
    <source>
        <dbReference type="EMBL" id="KAJ8316974.1"/>
    </source>
</evidence>